<evidence type="ECO:0000313" key="4">
    <source>
        <dbReference type="EMBL" id="ARN57479.1"/>
    </source>
</evidence>
<dbReference type="Pfam" id="PF13385">
    <property type="entry name" value="Laminin_G_3"/>
    <property type="match status" value="1"/>
</dbReference>
<reference evidence="5" key="1">
    <citation type="submission" date="2017-04" db="EMBL/GenBank/DDBJ databases">
        <title>Comparative genomics and description of representatives of a novel lineage of planctomycetes thriving in anoxic sediments.</title>
        <authorList>
            <person name="Spring S."/>
            <person name="Bunk B."/>
            <person name="Sproer C."/>
        </authorList>
    </citation>
    <scope>NUCLEOTIDE SEQUENCE [LARGE SCALE GENOMIC DNA]</scope>
    <source>
        <strain evidence="5">ST-PulAB-D4</strain>
    </source>
</reference>
<dbReference type="InterPro" id="IPR018247">
    <property type="entry name" value="EF_Hand_1_Ca_BS"/>
</dbReference>
<dbReference type="InterPro" id="IPR013320">
    <property type="entry name" value="ConA-like_dom_sf"/>
</dbReference>
<dbReference type="STRING" id="1941349.STSP1_01889"/>
<organism evidence="4 5">
    <name type="scientific">Sedimentisphaera salicampi</name>
    <dbReference type="NCBI Taxonomy" id="1941349"/>
    <lineage>
        <taxon>Bacteria</taxon>
        <taxon>Pseudomonadati</taxon>
        <taxon>Planctomycetota</taxon>
        <taxon>Phycisphaerae</taxon>
        <taxon>Sedimentisphaerales</taxon>
        <taxon>Sedimentisphaeraceae</taxon>
        <taxon>Sedimentisphaera</taxon>
    </lineage>
</organism>
<dbReference type="Gene3D" id="2.60.120.200">
    <property type="match status" value="1"/>
</dbReference>
<sequence>MKRVTFFLVAVMAVSCFSGTWEEDRNVDPTDLGVYLDSSGYQIKASNLANEPNEAEIAGVNFDTDYSNISGSNWYSDGLGYYSGADENYDRFLNRASVFKEYGMTISFSDLIPGVEYRFQIVTAWPWGWLKYAIDAPQGESLVFNFGSGDNANALNIGTYEWVADSENAEFFIYSKKNNKPVHAFGYALYSPLNPNQARAPEPADTPLDEEGEVVERVDSYKEIQLSWIAGNDAVSHDVFFGESFEDVDSADTSSPEYVGNFTLGNESLEAAIEPDTTYYWRIDEVNSDSSVSKGIVWTFSSSEVNSYIQDPLAVNWTANSAASMENDPNFIHWDQNEMEYGALAVNYDTSMSPGYALVTRSFAEPLDMTEFTFAYNSMFFLSGSGSDEAPVYVEFEDGSSESAVMEVDFPSYLKWAEARFLNNELTSLGVDVTDIISISIQIGSSENPESGLSGTLYVDDFRVMPPFYAAENFPEDLNQDELLTFADFSWFADNYFAADETVNAVKPSEDPNYLRCWYKFDSASGEQVVDHSGNSADCNNENIIWDTEDSFDESVEGNSSIVFDGSYLLYVWGLTFGELAEPEEATVSMWVKSQQQAPANAGVFRLYVNSTGDNVLRASVPNFGGSLVMNTGTNGYLASHSFDPVDAVGQWHHYAFVQDAVEGTMKIYVDGVLTAEKRGADEPTLLADSNIALVGANSWSDYFTGKMDEFRVYSYALTQEEIVYLAKGETGSVVQPYDMPKSCDFDQDGDVDSDDLINLSELWPGELLWPVSK</sequence>
<accession>A0A1W6LNX5</accession>
<dbReference type="PROSITE" id="PS51257">
    <property type="entry name" value="PROKAR_LIPOPROTEIN"/>
    <property type="match status" value="1"/>
</dbReference>
<name>A0A1W6LNX5_9BACT</name>
<evidence type="ECO:0000256" key="1">
    <source>
        <dbReference type="ARBA" id="ARBA00022729"/>
    </source>
</evidence>
<evidence type="ECO:0000259" key="3">
    <source>
        <dbReference type="SMART" id="SM00560"/>
    </source>
</evidence>
<dbReference type="Proteomes" id="UP000193334">
    <property type="component" value="Chromosome"/>
</dbReference>
<evidence type="ECO:0000313" key="5">
    <source>
        <dbReference type="Proteomes" id="UP000193334"/>
    </source>
</evidence>
<dbReference type="PROSITE" id="PS00018">
    <property type="entry name" value="EF_HAND_1"/>
    <property type="match status" value="2"/>
</dbReference>
<gene>
    <name evidence="4" type="ORF">STSP1_01889</name>
</gene>
<proteinExistence type="predicted"/>
<evidence type="ECO:0000256" key="2">
    <source>
        <dbReference type="ARBA" id="ARBA00023157"/>
    </source>
</evidence>
<keyword evidence="5" id="KW-1185">Reference proteome</keyword>
<dbReference type="KEGG" id="pbp:STSP1_01889"/>
<dbReference type="RefSeq" id="WP_085756118.1">
    <property type="nucleotide sequence ID" value="NZ_CP021023.1"/>
</dbReference>
<dbReference type="SMART" id="SM00560">
    <property type="entry name" value="LamGL"/>
    <property type="match status" value="1"/>
</dbReference>
<protein>
    <recommendedName>
        <fullName evidence="3">LamG-like jellyroll fold domain-containing protein</fullName>
    </recommendedName>
</protein>
<dbReference type="SUPFAM" id="SSF49899">
    <property type="entry name" value="Concanavalin A-like lectins/glucanases"/>
    <property type="match status" value="1"/>
</dbReference>
<keyword evidence="1" id="KW-0732">Signal</keyword>
<feature type="domain" description="LamG-like jellyroll fold" evidence="3">
    <location>
        <begin position="584"/>
        <end position="721"/>
    </location>
</feature>
<keyword evidence="2" id="KW-1015">Disulfide bond</keyword>
<dbReference type="EMBL" id="CP021023">
    <property type="protein sequence ID" value="ARN57479.1"/>
    <property type="molecule type" value="Genomic_DNA"/>
</dbReference>
<dbReference type="InterPro" id="IPR006558">
    <property type="entry name" value="LamG-like"/>
</dbReference>
<dbReference type="AlphaFoldDB" id="A0A1W6LNX5"/>